<evidence type="ECO:0000256" key="5">
    <source>
        <dbReference type="ARBA" id="ARBA00022989"/>
    </source>
</evidence>
<feature type="domain" description="Citrate transporter-like" evidence="8">
    <location>
        <begin position="23"/>
        <end position="338"/>
    </location>
</feature>
<reference evidence="9 10" key="1">
    <citation type="submission" date="2014-07" db="EMBL/GenBank/DDBJ databases">
        <title>Draft genome sequence of Thalassospira tepidiphila 1-1B.</title>
        <authorList>
            <person name="Lai Q."/>
            <person name="Shao Z."/>
        </authorList>
    </citation>
    <scope>NUCLEOTIDE SEQUENCE [LARGE SCALE GENOMIC DNA]</scope>
    <source>
        <strain evidence="9 10">MCCC 1A03514</strain>
    </source>
</reference>
<evidence type="ECO:0000256" key="2">
    <source>
        <dbReference type="ARBA" id="ARBA00022448"/>
    </source>
</evidence>
<feature type="transmembrane region" description="Helical" evidence="7">
    <location>
        <begin position="352"/>
        <end position="372"/>
    </location>
</feature>
<evidence type="ECO:0000259" key="8">
    <source>
        <dbReference type="Pfam" id="PF03600"/>
    </source>
</evidence>
<keyword evidence="3" id="KW-1003">Cell membrane</keyword>
<keyword evidence="5 7" id="KW-1133">Transmembrane helix</keyword>
<evidence type="ECO:0000256" key="6">
    <source>
        <dbReference type="ARBA" id="ARBA00023136"/>
    </source>
</evidence>
<dbReference type="AlphaFoldDB" id="A0A853KWY2"/>
<feature type="transmembrane region" description="Helical" evidence="7">
    <location>
        <begin position="170"/>
        <end position="192"/>
    </location>
</feature>
<dbReference type="GO" id="GO:0005886">
    <property type="term" value="C:plasma membrane"/>
    <property type="evidence" value="ECO:0007669"/>
    <property type="project" value="UniProtKB-SubCell"/>
</dbReference>
<keyword evidence="4 7" id="KW-0812">Transmembrane</keyword>
<keyword evidence="2" id="KW-0813">Transport</keyword>
<evidence type="ECO:0000313" key="9">
    <source>
        <dbReference type="EMBL" id="OAZ08901.1"/>
    </source>
</evidence>
<keyword evidence="6 7" id="KW-0472">Membrane</keyword>
<proteinExistence type="predicted"/>
<dbReference type="InterPro" id="IPR004680">
    <property type="entry name" value="Cit_transptr-like_dom"/>
</dbReference>
<dbReference type="GO" id="GO:0055085">
    <property type="term" value="P:transmembrane transport"/>
    <property type="evidence" value="ECO:0007669"/>
    <property type="project" value="InterPro"/>
</dbReference>
<feature type="transmembrane region" description="Helical" evidence="7">
    <location>
        <begin position="136"/>
        <end position="155"/>
    </location>
</feature>
<organism evidence="9 10">
    <name type="scientific">Thalassospira tepidiphila MCCC 1A03514</name>
    <dbReference type="NCBI Taxonomy" id="1177930"/>
    <lineage>
        <taxon>Bacteria</taxon>
        <taxon>Pseudomonadati</taxon>
        <taxon>Pseudomonadota</taxon>
        <taxon>Alphaproteobacteria</taxon>
        <taxon>Rhodospirillales</taxon>
        <taxon>Thalassospiraceae</taxon>
        <taxon>Thalassospira</taxon>
    </lineage>
</organism>
<gene>
    <name evidence="9" type="ORF">TH4_16210</name>
</gene>
<evidence type="ECO:0000256" key="7">
    <source>
        <dbReference type="SAM" id="Phobius"/>
    </source>
</evidence>
<evidence type="ECO:0000256" key="3">
    <source>
        <dbReference type="ARBA" id="ARBA00022475"/>
    </source>
</evidence>
<evidence type="ECO:0000313" key="10">
    <source>
        <dbReference type="Proteomes" id="UP000094009"/>
    </source>
</evidence>
<accession>A0A853KWY2</accession>
<feature type="transmembrane region" description="Helical" evidence="7">
    <location>
        <begin position="392"/>
        <end position="411"/>
    </location>
</feature>
<dbReference type="PANTHER" id="PTHR43302">
    <property type="entry name" value="TRANSPORTER ARSB-RELATED"/>
    <property type="match status" value="1"/>
</dbReference>
<feature type="transmembrane region" description="Helical" evidence="7">
    <location>
        <begin position="29"/>
        <end position="45"/>
    </location>
</feature>
<evidence type="ECO:0000256" key="4">
    <source>
        <dbReference type="ARBA" id="ARBA00022692"/>
    </source>
</evidence>
<comment type="caution">
    <text evidence="9">The sequence shown here is derived from an EMBL/GenBank/DDBJ whole genome shotgun (WGS) entry which is preliminary data.</text>
</comment>
<feature type="transmembrane region" description="Helical" evidence="7">
    <location>
        <begin position="52"/>
        <end position="74"/>
    </location>
</feature>
<feature type="transmembrane region" description="Helical" evidence="7">
    <location>
        <begin position="227"/>
        <end position="244"/>
    </location>
</feature>
<feature type="transmembrane region" description="Helical" evidence="7">
    <location>
        <begin position="278"/>
        <end position="295"/>
    </location>
</feature>
<evidence type="ECO:0000256" key="1">
    <source>
        <dbReference type="ARBA" id="ARBA00004651"/>
    </source>
</evidence>
<feature type="transmembrane region" description="Helical" evidence="7">
    <location>
        <begin position="250"/>
        <end position="266"/>
    </location>
</feature>
<dbReference type="Pfam" id="PF03600">
    <property type="entry name" value="CitMHS"/>
    <property type="match status" value="1"/>
</dbReference>
<dbReference type="EMBL" id="JPVZ01000007">
    <property type="protein sequence ID" value="OAZ08901.1"/>
    <property type="molecule type" value="Genomic_DNA"/>
</dbReference>
<feature type="transmembrane region" description="Helical" evidence="7">
    <location>
        <begin position="94"/>
        <end position="124"/>
    </location>
</feature>
<name>A0A853KWY2_9PROT</name>
<comment type="subcellular location">
    <subcellularLocation>
        <location evidence="1">Cell membrane</location>
        <topology evidence="1">Multi-pass membrane protein</topology>
    </subcellularLocation>
</comment>
<feature type="transmembrane region" description="Helical" evidence="7">
    <location>
        <begin position="315"/>
        <end position="340"/>
    </location>
</feature>
<dbReference type="PANTHER" id="PTHR43302:SF5">
    <property type="entry name" value="TRANSPORTER ARSB-RELATED"/>
    <property type="match status" value="1"/>
</dbReference>
<protein>
    <submittedName>
        <fullName evidence="9">Anion transporter</fullName>
    </submittedName>
</protein>
<sequence>MNWLIAVVFVLVYIGMALGRWPWLAINRTGIAVFGAVILLISGAVDRDGALASIDFATLAVLLTLMVLSSQYAASGFFDWIGHRITALKCGPGGLLAGVIVMCGVLSAFLTNDVVVWAVTPVLITGVIARGLDPKPYVIAVACAANAGSAATLIGNPQNLMIAEFGNLDFIGFVLACAVPALLALGVVYVVILRSPMMRGQTHAAAAGVNASARSVDQPVRPLDKTILTKAVLATIAVIAIFVFVEDRALWSLLVVGALLLSRRLSTDQVLGRVDWHLLALFCGLFIVTGAMAQNDVIASLFRDVLITLQIHHPGVLAGVSLAGSNTIGNVPLVMMLLSLGPEWSTEMLHALAIFSTLSGNFLIVGSVANIIAVEQAAKAGTVISFIDYARLGVPVTLISLALSLGWVILIS</sequence>
<dbReference type="RefSeq" id="WP_064781858.1">
    <property type="nucleotide sequence ID" value="NZ_JPVZ01000007.1"/>
</dbReference>
<dbReference type="Proteomes" id="UP000094009">
    <property type="component" value="Unassembled WGS sequence"/>
</dbReference>